<keyword evidence="1 4" id="KW-0378">Hydrolase</keyword>
<evidence type="ECO:0000313" key="6">
    <source>
        <dbReference type="EMBL" id="ATQ45105.1"/>
    </source>
</evidence>
<dbReference type="GO" id="GO:0016042">
    <property type="term" value="P:lipid catabolic process"/>
    <property type="evidence" value="ECO:0007669"/>
    <property type="project" value="UniProtKB-UniRule"/>
</dbReference>
<dbReference type="OrthoDB" id="9807112at2"/>
<dbReference type="InterPro" id="IPR016035">
    <property type="entry name" value="Acyl_Trfase/lysoPLipase"/>
</dbReference>
<feature type="short sequence motif" description="DGA/G" evidence="4">
    <location>
        <begin position="205"/>
        <end position="207"/>
    </location>
</feature>
<comment type="caution">
    <text evidence="4">Lacks conserved residue(s) required for the propagation of feature annotation.</text>
</comment>
<dbReference type="AlphaFoldDB" id="A0A2D2B4C4"/>
<accession>A0A2D2B4C4</accession>
<dbReference type="Proteomes" id="UP000228945">
    <property type="component" value="Chromosome"/>
</dbReference>
<evidence type="ECO:0000256" key="1">
    <source>
        <dbReference type="ARBA" id="ARBA00022801"/>
    </source>
</evidence>
<proteinExistence type="predicted"/>
<feature type="active site" description="Nucleophile" evidence="4">
    <location>
        <position position="51"/>
    </location>
</feature>
<feature type="short sequence motif" description="GXGXXG" evidence="4">
    <location>
        <begin position="21"/>
        <end position="26"/>
    </location>
</feature>
<name>A0A2D2B4C4_9CAUL</name>
<dbReference type="PANTHER" id="PTHR14226:SF78">
    <property type="entry name" value="SLR0060 PROTEIN"/>
    <property type="match status" value="1"/>
</dbReference>
<gene>
    <name evidence="6" type="ORF">CSW64_18595</name>
</gene>
<protein>
    <submittedName>
        <fullName evidence="6">Patatin</fullName>
    </submittedName>
</protein>
<dbReference type="PROSITE" id="PS51635">
    <property type="entry name" value="PNPLA"/>
    <property type="match status" value="1"/>
</dbReference>
<dbReference type="Pfam" id="PF01734">
    <property type="entry name" value="Patatin"/>
    <property type="match status" value="1"/>
</dbReference>
<organism evidence="6 7">
    <name type="scientific">Caulobacter mirabilis</name>
    <dbReference type="NCBI Taxonomy" id="69666"/>
    <lineage>
        <taxon>Bacteria</taxon>
        <taxon>Pseudomonadati</taxon>
        <taxon>Pseudomonadota</taxon>
        <taxon>Alphaproteobacteria</taxon>
        <taxon>Caulobacterales</taxon>
        <taxon>Caulobacteraceae</taxon>
        <taxon>Caulobacter</taxon>
    </lineage>
</organism>
<keyword evidence="3 4" id="KW-0443">Lipid metabolism</keyword>
<dbReference type="InterPro" id="IPR002641">
    <property type="entry name" value="PNPLA_dom"/>
</dbReference>
<evidence type="ECO:0000259" key="5">
    <source>
        <dbReference type="PROSITE" id="PS51635"/>
    </source>
</evidence>
<sequence>MDGRVKPRPIEPRPISLGLQGGGSHGAFEWGVIDRLLDEKKLEIGAVTAASAGAMNGACLISGLAAGGRQGAQETLAAFWRGVSNSDGRNGTVFGDSSVWTSMLTPDWLRETPAWRWAESLTGALSPYEFNPFNLNPLREVLEKTVDFEAVRRSPVKLYVSATGVRTGKAKIFKGESLTVEHLLASACLPTLFHAVEIDGEPYWDGGYLANPPLWPLFYADTPNDLLIVALNPFIREDLPKTPSEIMDRLNEITFNAALSAELRAVAFVQKLLDDGLLKENARGRYRRMFVHAIGADGRLSDLTMATKFKTDWSFLTDLRERGRQAADDWLAKNLKSVGVQSSVDLKAEFL</sequence>
<reference evidence="6 7" key="1">
    <citation type="submission" date="2017-10" db="EMBL/GenBank/DDBJ databases">
        <title>Genome sequence of Caulobacter mirabilis FWC38.</title>
        <authorList>
            <person name="Fiebig A."/>
            <person name="Crosson S."/>
        </authorList>
    </citation>
    <scope>NUCLEOTIDE SEQUENCE [LARGE SCALE GENOMIC DNA]</scope>
    <source>
        <strain evidence="6 7">FWC 38</strain>
    </source>
</reference>
<keyword evidence="2 4" id="KW-0442">Lipid degradation</keyword>
<dbReference type="SUPFAM" id="SSF52151">
    <property type="entry name" value="FabD/lysophospholipase-like"/>
    <property type="match status" value="1"/>
</dbReference>
<dbReference type="Gene3D" id="3.40.1090.10">
    <property type="entry name" value="Cytosolic phospholipase A2 catalytic domain"/>
    <property type="match status" value="2"/>
</dbReference>
<dbReference type="KEGG" id="cmb:CSW64_18595"/>
<dbReference type="InterPro" id="IPR050301">
    <property type="entry name" value="NTE"/>
</dbReference>
<dbReference type="EMBL" id="CP024201">
    <property type="protein sequence ID" value="ATQ45105.1"/>
    <property type="molecule type" value="Genomic_DNA"/>
</dbReference>
<evidence type="ECO:0000256" key="2">
    <source>
        <dbReference type="ARBA" id="ARBA00022963"/>
    </source>
</evidence>
<dbReference type="PANTHER" id="PTHR14226">
    <property type="entry name" value="NEUROPATHY TARGET ESTERASE/SWISS CHEESE D.MELANOGASTER"/>
    <property type="match status" value="1"/>
</dbReference>
<evidence type="ECO:0000256" key="4">
    <source>
        <dbReference type="PROSITE-ProRule" id="PRU01161"/>
    </source>
</evidence>
<feature type="active site" description="Proton acceptor" evidence="4">
    <location>
        <position position="205"/>
    </location>
</feature>
<dbReference type="GO" id="GO:0016787">
    <property type="term" value="F:hydrolase activity"/>
    <property type="evidence" value="ECO:0007669"/>
    <property type="project" value="UniProtKB-UniRule"/>
</dbReference>
<feature type="domain" description="PNPLA" evidence="5">
    <location>
        <begin position="17"/>
        <end position="218"/>
    </location>
</feature>
<evidence type="ECO:0000256" key="3">
    <source>
        <dbReference type="ARBA" id="ARBA00023098"/>
    </source>
</evidence>
<evidence type="ECO:0000313" key="7">
    <source>
        <dbReference type="Proteomes" id="UP000228945"/>
    </source>
</evidence>
<keyword evidence="7" id="KW-1185">Reference proteome</keyword>